<evidence type="ECO:0000313" key="1">
    <source>
        <dbReference type="EMBL" id="TCT02032.1"/>
    </source>
</evidence>
<comment type="caution">
    <text evidence="1">The sequence shown here is derived from an EMBL/GenBank/DDBJ whole genome shotgun (WGS) entry which is preliminary data.</text>
</comment>
<proteinExistence type="predicted"/>
<evidence type="ECO:0000313" key="2">
    <source>
        <dbReference type="Proteomes" id="UP000294664"/>
    </source>
</evidence>
<dbReference type="AlphaFoldDB" id="A0A4R3LNU2"/>
<dbReference type="Proteomes" id="UP000294664">
    <property type="component" value="Unassembled WGS sequence"/>
</dbReference>
<dbReference type="OrthoDB" id="8236677at2"/>
<accession>A0A4R3LNU2</accession>
<sequence length="138" mass="15466">MLRFAHMPSDFHPVFLVLGDVKDLTALAGLLRVFSRELKPITVHERIAGAMGRSPLVLVPESDDDRRYGLRQGADGFEWRLNAWQATQIALRLEALTAPTNRSGSDIFELGVEGEIPVKISRGEFTDDFLTPRHPLWG</sequence>
<dbReference type="RefSeq" id="WP_132034561.1">
    <property type="nucleotide sequence ID" value="NZ_SMAI01000015.1"/>
</dbReference>
<protein>
    <submittedName>
        <fullName evidence="1">Uncharacterized protein</fullName>
    </submittedName>
</protein>
<keyword evidence="2" id="KW-1185">Reference proteome</keyword>
<organism evidence="1 2">
    <name type="scientific">Aquabacter spiritensis</name>
    <dbReference type="NCBI Taxonomy" id="933073"/>
    <lineage>
        <taxon>Bacteria</taxon>
        <taxon>Pseudomonadati</taxon>
        <taxon>Pseudomonadota</taxon>
        <taxon>Alphaproteobacteria</taxon>
        <taxon>Hyphomicrobiales</taxon>
        <taxon>Xanthobacteraceae</taxon>
        <taxon>Aquabacter</taxon>
    </lineage>
</organism>
<name>A0A4R3LNU2_9HYPH</name>
<reference evidence="1 2" key="1">
    <citation type="submission" date="2019-03" db="EMBL/GenBank/DDBJ databases">
        <title>Genomic Encyclopedia of Type Strains, Phase IV (KMG-IV): sequencing the most valuable type-strain genomes for metagenomic binning, comparative biology and taxonomic classification.</title>
        <authorList>
            <person name="Goeker M."/>
        </authorList>
    </citation>
    <scope>NUCLEOTIDE SEQUENCE [LARGE SCALE GENOMIC DNA]</scope>
    <source>
        <strain evidence="1 2">DSM 9035</strain>
    </source>
</reference>
<dbReference type="EMBL" id="SMAI01000015">
    <property type="protein sequence ID" value="TCT02032.1"/>
    <property type="molecule type" value="Genomic_DNA"/>
</dbReference>
<gene>
    <name evidence="1" type="ORF">EDC64_11563</name>
</gene>